<organism evidence="5 6">
    <name type="scientific">Elaphomyces granulatus</name>
    <dbReference type="NCBI Taxonomy" id="519963"/>
    <lineage>
        <taxon>Eukaryota</taxon>
        <taxon>Fungi</taxon>
        <taxon>Dikarya</taxon>
        <taxon>Ascomycota</taxon>
        <taxon>Pezizomycotina</taxon>
        <taxon>Eurotiomycetes</taxon>
        <taxon>Eurotiomycetidae</taxon>
        <taxon>Eurotiales</taxon>
        <taxon>Elaphomycetaceae</taxon>
        <taxon>Elaphomyces</taxon>
    </lineage>
</organism>
<feature type="repeat" description="ANK" evidence="4">
    <location>
        <begin position="73"/>
        <end position="105"/>
    </location>
</feature>
<name>A0A232LRN8_9EURO</name>
<dbReference type="InterPro" id="IPR002110">
    <property type="entry name" value="Ankyrin_rpt"/>
</dbReference>
<sequence>DRTTWIRVAQFYNAAKNGRLDDFQRLLQEGVAPDLKNIHGITPLWRAAAGGHAAVVKALLATGAVDVNYQNIDGRTPLFWAAAIGYTRVVQLLLDKGAHVHYKDIDGRTPISVARERGNGDMVEILTDYSDKGLISNTLGTN</sequence>
<dbReference type="SMART" id="SM00248">
    <property type="entry name" value="ANK"/>
    <property type="match status" value="3"/>
</dbReference>
<dbReference type="Proteomes" id="UP000243515">
    <property type="component" value="Unassembled WGS sequence"/>
</dbReference>
<dbReference type="EMBL" id="NPHW01005369">
    <property type="protein sequence ID" value="OXV06823.1"/>
    <property type="molecule type" value="Genomic_DNA"/>
</dbReference>
<dbReference type="GO" id="GO:0045732">
    <property type="term" value="P:positive regulation of protein catabolic process"/>
    <property type="evidence" value="ECO:0007669"/>
    <property type="project" value="TreeGrafter"/>
</dbReference>
<dbReference type="InterPro" id="IPR051573">
    <property type="entry name" value="Ankyrin-SOCS_box_domain"/>
</dbReference>
<dbReference type="PRINTS" id="PR01415">
    <property type="entry name" value="ANKYRIN"/>
</dbReference>
<dbReference type="GO" id="GO:0016567">
    <property type="term" value="P:protein ubiquitination"/>
    <property type="evidence" value="ECO:0007669"/>
    <property type="project" value="TreeGrafter"/>
</dbReference>
<dbReference type="PROSITE" id="PS50297">
    <property type="entry name" value="ANK_REP_REGION"/>
    <property type="match status" value="2"/>
</dbReference>
<comment type="caution">
    <text evidence="5">The sequence shown here is derived from an EMBL/GenBank/DDBJ whole genome shotgun (WGS) entry which is preliminary data.</text>
</comment>
<keyword evidence="3 4" id="KW-0040">ANK repeat</keyword>
<keyword evidence="2" id="KW-0677">Repeat</keyword>
<evidence type="ECO:0000256" key="3">
    <source>
        <dbReference type="ARBA" id="ARBA00023043"/>
    </source>
</evidence>
<protein>
    <submittedName>
        <fullName evidence="5">Uncharacterized protein</fullName>
    </submittedName>
</protein>
<feature type="non-terminal residue" evidence="5">
    <location>
        <position position="1"/>
    </location>
</feature>
<gene>
    <name evidence="5" type="ORF">Egran_05410</name>
</gene>
<evidence type="ECO:0000313" key="6">
    <source>
        <dbReference type="Proteomes" id="UP000243515"/>
    </source>
</evidence>
<dbReference type="Pfam" id="PF12796">
    <property type="entry name" value="Ank_2"/>
    <property type="match status" value="1"/>
</dbReference>
<evidence type="ECO:0000256" key="4">
    <source>
        <dbReference type="PROSITE-ProRule" id="PRU00023"/>
    </source>
</evidence>
<dbReference type="PANTHER" id="PTHR24136">
    <property type="entry name" value="SOWAH (DROSOPHILA) HOMOLOG"/>
    <property type="match status" value="1"/>
</dbReference>
<dbReference type="Gene3D" id="1.25.40.20">
    <property type="entry name" value="Ankyrin repeat-containing domain"/>
    <property type="match status" value="2"/>
</dbReference>
<dbReference type="PANTHER" id="PTHR24136:SF15">
    <property type="entry name" value="ANK_REP_REGION DOMAIN-CONTAINING PROTEIN"/>
    <property type="match status" value="1"/>
</dbReference>
<feature type="repeat" description="ANK" evidence="4">
    <location>
        <begin position="39"/>
        <end position="64"/>
    </location>
</feature>
<evidence type="ECO:0000256" key="1">
    <source>
        <dbReference type="ARBA" id="ARBA00005949"/>
    </source>
</evidence>
<dbReference type="AlphaFoldDB" id="A0A232LRN8"/>
<comment type="similarity">
    <text evidence="1">Belongs to the ankyrin SOCS box (ASB) family.</text>
</comment>
<dbReference type="OrthoDB" id="20872at2759"/>
<proteinExistence type="inferred from homology"/>
<dbReference type="InterPro" id="IPR036770">
    <property type="entry name" value="Ankyrin_rpt-contain_sf"/>
</dbReference>
<accession>A0A232LRN8</accession>
<dbReference type="SUPFAM" id="SSF48403">
    <property type="entry name" value="Ankyrin repeat"/>
    <property type="match status" value="1"/>
</dbReference>
<keyword evidence="6" id="KW-1185">Reference proteome</keyword>
<reference evidence="5 6" key="1">
    <citation type="journal article" date="2015" name="Environ. Microbiol.">
        <title>Metagenome sequence of Elaphomyces granulatus from sporocarp tissue reveals Ascomycota ectomycorrhizal fingerprints of genome expansion and a Proteobacteria-rich microbiome.</title>
        <authorList>
            <person name="Quandt C.A."/>
            <person name="Kohler A."/>
            <person name="Hesse C.N."/>
            <person name="Sharpton T.J."/>
            <person name="Martin F."/>
            <person name="Spatafora J.W."/>
        </authorList>
    </citation>
    <scope>NUCLEOTIDE SEQUENCE [LARGE SCALE GENOMIC DNA]</scope>
    <source>
        <strain evidence="5 6">OSC145934</strain>
    </source>
</reference>
<evidence type="ECO:0000313" key="5">
    <source>
        <dbReference type="EMBL" id="OXV06823.1"/>
    </source>
</evidence>
<dbReference type="PROSITE" id="PS50088">
    <property type="entry name" value="ANK_REPEAT"/>
    <property type="match status" value="2"/>
</dbReference>
<evidence type="ECO:0000256" key="2">
    <source>
        <dbReference type="ARBA" id="ARBA00022737"/>
    </source>
</evidence>